<dbReference type="SMART" id="SM00422">
    <property type="entry name" value="HTH_MERR"/>
    <property type="match status" value="1"/>
</dbReference>
<dbReference type="InterPro" id="IPR010499">
    <property type="entry name" value="AraC_E-bd"/>
</dbReference>
<dbReference type="PROSITE" id="PS50937">
    <property type="entry name" value="HTH_MERR_2"/>
    <property type="match status" value="1"/>
</dbReference>
<dbReference type="EMBL" id="BOOJ01000072">
    <property type="protein sequence ID" value="GIH96868.1"/>
    <property type="molecule type" value="Genomic_DNA"/>
</dbReference>
<evidence type="ECO:0000313" key="3">
    <source>
        <dbReference type="EMBL" id="GIH96868.1"/>
    </source>
</evidence>
<dbReference type="InterPro" id="IPR011256">
    <property type="entry name" value="Reg_factor_effector_dom_sf"/>
</dbReference>
<dbReference type="Pfam" id="PF06445">
    <property type="entry name" value="GyrI-like"/>
    <property type="match status" value="1"/>
</dbReference>
<dbReference type="InterPro" id="IPR009061">
    <property type="entry name" value="DNA-bd_dom_put_sf"/>
</dbReference>
<dbReference type="Proteomes" id="UP000619788">
    <property type="component" value="Unassembled WGS sequence"/>
</dbReference>
<name>A0A8J3SWL3_9ACTN</name>
<organism evidence="3 4">
    <name type="scientific">Planobispora siamensis</name>
    <dbReference type="NCBI Taxonomy" id="936338"/>
    <lineage>
        <taxon>Bacteria</taxon>
        <taxon>Bacillati</taxon>
        <taxon>Actinomycetota</taxon>
        <taxon>Actinomycetes</taxon>
        <taxon>Streptosporangiales</taxon>
        <taxon>Streptosporangiaceae</taxon>
        <taxon>Planobispora</taxon>
    </lineage>
</organism>
<dbReference type="RefSeq" id="WP_239128311.1">
    <property type="nucleotide sequence ID" value="NZ_BOOJ01000072.1"/>
</dbReference>
<gene>
    <name evidence="3" type="ORF">Psi01_74980</name>
</gene>
<feature type="domain" description="HTH merR-type" evidence="2">
    <location>
        <begin position="13"/>
        <end position="83"/>
    </location>
</feature>
<dbReference type="AlphaFoldDB" id="A0A8J3SWL3"/>
<dbReference type="Gene3D" id="3.20.80.10">
    <property type="entry name" value="Regulatory factor, effector binding domain"/>
    <property type="match status" value="1"/>
</dbReference>
<dbReference type="Gene3D" id="1.10.1660.10">
    <property type="match status" value="1"/>
</dbReference>
<dbReference type="SMART" id="SM00871">
    <property type="entry name" value="AraC_E_bind"/>
    <property type="match status" value="1"/>
</dbReference>
<protein>
    <recommendedName>
        <fullName evidence="2">HTH merR-type domain-containing protein</fullName>
    </recommendedName>
</protein>
<reference evidence="3 4" key="1">
    <citation type="submission" date="2021-01" db="EMBL/GenBank/DDBJ databases">
        <title>Whole genome shotgun sequence of Planobispora siamensis NBRC 107568.</title>
        <authorList>
            <person name="Komaki H."/>
            <person name="Tamura T."/>
        </authorList>
    </citation>
    <scope>NUCLEOTIDE SEQUENCE [LARGE SCALE GENOMIC DNA]</scope>
    <source>
        <strain evidence="3 4">NBRC 107568</strain>
    </source>
</reference>
<dbReference type="PANTHER" id="PTHR30204">
    <property type="entry name" value="REDOX-CYCLING DRUG-SENSING TRANSCRIPTIONAL ACTIVATOR SOXR"/>
    <property type="match status" value="1"/>
</dbReference>
<dbReference type="SUPFAM" id="SSF46955">
    <property type="entry name" value="Putative DNA-binding domain"/>
    <property type="match status" value="1"/>
</dbReference>
<evidence type="ECO:0000313" key="4">
    <source>
        <dbReference type="Proteomes" id="UP000619788"/>
    </source>
</evidence>
<dbReference type="GO" id="GO:0003677">
    <property type="term" value="F:DNA binding"/>
    <property type="evidence" value="ECO:0007669"/>
    <property type="project" value="UniProtKB-KW"/>
</dbReference>
<sequence length="284" mass="30092">MNEDLERGPGGDLMSIGRFARLCRLSVKQLRNYADLGLLEPAWVDPDTGYRYYRAGQVRDALSIGLLRSLDVPLAVIGEVLSGTAAARALGRVRDDLEAELARRRRTLATLERVLADGIPAAPVDVVTEPARRVVMARDVAASTGDVGRAVSACVARLAAALPDAPGDPGPARLIGLFPVEPDEPLPVAVALEVPGAVPGSPAAAPDPPPGIVADLLPGGDFARVTHVGPYDQITLSYHALLAWCAERGHPVRGPVREVYLSDPATTPPERLVTDLMIRLEEPP</sequence>
<accession>A0A8J3SWL3</accession>
<dbReference type="GO" id="GO:0003700">
    <property type="term" value="F:DNA-binding transcription factor activity"/>
    <property type="evidence" value="ECO:0007669"/>
    <property type="project" value="InterPro"/>
</dbReference>
<evidence type="ECO:0000256" key="1">
    <source>
        <dbReference type="ARBA" id="ARBA00023125"/>
    </source>
</evidence>
<dbReference type="InterPro" id="IPR000551">
    <property type="entry name" value="MerR-type_HTH_dom"/>
</dbReference>
<keyword evidence="4" id="KW-1185">Reference proteome</keyword>
<comment type="caution">
    <text evidence="3">The sequence shown here is derived from an EMBL/GenBank/DDBJ whole genome shotgun (WGS) entry which is preliminary data.</text>
</comment>
<dbReference type="CDD" id="cd01107">
    <property type="entry name" value="HTH_BmrR"/>
    <property type="match status" value="1"/>
</dbReference>
<dbReference type="InterPro" id="IPR047057">
    <property type="entry name" value="MerR_fam"/>
</dbReference>
<evidence type="ECO:0000259" key="2">
    <source>
        <dbReference type="PROSITE" id="PS50937"/>
    </source>
</evidence>
<keyword evidence="1" id="KW-0238">DNA-binding</keyword>
<dbReference type="InterPro" id="IPR029442">
    <property type="entry name" value="GyrI-like"/>
</dbReference>
<proteinExistence type="predicted"/>
<dbReference type="Pfam" id="PF13411">
    <property type="entry name" value="MerR_1"/>
    <property type="match status" value="1"/>
</dbReference>
<dbReference type="SUPFAM" id="SSF55136">
    <property type="entry name" value="Probable bacterial effector-binding domain"/>
    <property type="match status" value="1"/>
</dbReference>
<dbReference type="PANTHER" id="PTHR30204:SF97">
    <property type="entry name" value="MERR FAMILY REGULATORY PROTEIN"/>
    <property type="match status" value="1"/>
</dbReference>